<gene>
    <name evidence="5" type="ORF">MUN89_09850</name>
</gene>
<evidence type="ECO:0000259" key="3">
    <source>
        <dbReference type="Pfam" id="PF07261"/>
    </source>
</evidence>
<dbReference type="EMBL" id="CP095073">
    <property type="protein sequence ID" value="UOQ46183.1"/>
    <property type="molecule type" value="Genomic_DNA"/>
</dbReference>
<organism evidence="5 6">
    <name type="scientific">Halobacillus salinarum</name>
    <dbReference type="NCBI Taxonomy" id="2932257"/>
    <lineage>
        <taxon>Bacteria</taxon>
        <taxon>Bacillati</taxon>
        <taxon>Bacillota</taxon>
        <taxon>Bacilli</taxon>
        <taxon>Bacillales</taxon>
        <taxon>Bacillaceae</taxon>
        <taxon>Halobacillus</taxon>
    </lineage>
</organism>
<feature type="domain" description="DnaB/C C-terminal" evidence="3">
    <location>
        <begin position="325"/>
        <end position="383"/>
    </location>
</feature>
<feature type="compositionally biased region" description="Polar residues" evidence="2">
    <location>
        <begin position="421"/>
        <end position="435"/>
    </location>
</feature>
<dbReference type="Pfam" id="PF07261">
    <property type="entry name" value="DnaB_2"/>
    <property type="match status" value="1"/>
</dbReference>
<feature type="region of interest" description="Disordered" evidence="2">
    <location>
        <begin position="403"/>
        <end position="450"/>
    </location>
</feature>
<dbReference type="InterPro" id="IPR058660">
    <property type="entry name" value="WHD_DnaB"/>
</dbReference>
<reference evidence="5 6" key="1">
    <citation type="submission" date="2022-04" db="EMBL/GenBank/DDBJ databases">
        <title>Halobacillus sp. isolated from saltern.</title>
        <authorList>
            <person name="Won M."/>
            <person name="Lee C.-M."/>
            <person name="Woen H.-Y."/>
            <person name="Kwon S.-W."/>
        </authorList>
    </citation>
    <scope>NUCLEOTIDE SEQUENCE [LARGE SCALE GENOMIC DNA]</scope>
    <source>
        <strain evidence="5 6">SSBR10-3</strain>
    </source>
</reference>
<feature type="region of interest" description="Disordered" evidence="2">
    <location>
        <begin position="272"/>
        <end position="294"/>
    </location>
</feature>
<comment type="similarity">
    <text evidence="1">Belongs to the DnaB/DnaD family.</text>
</comment>
<feature type="domain" description="Replicative helicase loading/DNA remodeling protein DnaB N-terminal winged helix" evidence="4">
    <location>
        <begin position="25"/>
        <end position="181"/>
    </location>
</feature>
<feature type="compositionally biased region" description="Basic and acidic residues" evidence="2">
    <location>
        <begin position="406"/>
        <end position="420"/>
    </location>
</feature>
<evidence type="ECO:0000256" key="1">
    <source>
        <dbReference type="ARBA" id="ARBA00093462"/>
    </source>
</evidence>
<dbReference type="Proteomes" id="UP000831787">
    <property type="component" value="Chromosome"/>
</dbReference>
<keyword evidence="6" id="KW-1185">Reference proteome</keyword>
<evidence type="ECO:0000313" key="6">
    <source>
        <dbReference type="Proteomes" id="UP000831787"/>
    </source>
</evidence>
<evidence type="ECO:0000313" key="5">
    <source>
        <dbReference type="EMBL" id="UOQ46183.1"/>
    </source>
</evidence>
<protein>
    <submittedName>
        <fullName evidence="5">DnaD domain protein</fullName>
    </submittedName>
</protein>
<accession>A0ABY4EPT7</accession>
<evidence type="ECO:0000256" key="2">
    <source>
        <dbReference type="SAM" id="MobiDB-lite"/>
    </source>
</evidence>
<dbReference type="Pfam" id="PF25888">
    <property type="entry name" value="WHD_DnaB"/>
    <property type="match status" value="1"/>
</dbReference>
<evidence type="ECO:0000259" key="4">
    <source>
        <dbReference type="Pfam" id="PF25888"/>
    </source>
</evidence>
<dbReference type="InterPro" id="IPR006343">
    <property type="entry name" value="DnaB/C_C"/>
</dbReference>
<dbReference type="RefSeq" id="WP_244713252.1">
    <property type="nucleotide sequence ID" value="NZ_CP095073.1"/>
</dbReference>
<sequence length="450" mass="51852">MEYAIGKLLPIDGYRLKKSGVSHNRERVALTHLYQPLLGQLAISLFQFLDSEFETMDEQEVHTHHTIMSYLSVQLDKIYEARKKLEAIGLLRSYKCIEDGHTVYLYEIVSPFTPEEFFLDEMLSLLLHHELGEDKYLALKKRVSHKSYDLSKYEETTAAFEDVFQPISQSASRLKKNVESKPNEYGLAKGPVVTDSRVDFHWLKETLRERMYPSDRILTGNNKRVIVQLAYLYNLTSTEIEKAVTWAINEDNEFMVEEFKAACHDFINARPSTSASPLESQREKLSSKEQQTGTKEEQFVAMLEQISPKELLEDLSSGSHAADQDLKIIRDVMTEQGLAPGVMNVLVHYVMLKTDMKLSKPYLEKIASHWARKNVSTVRQAMNMAKAEHQQYQQWGKQKKTYRQNGKKEVLPSWFKEQKNKSSTNEAASSYNSSEMAERIRRLTNKGNGS</sequence>
<proteinExistence type="inferred from homology"/>
<name>A0ABY4EPT7_9BACI</name>